<name>A0A7W6JGZ2_9CAUL</name>
<dbReference type="SUPFAM" id="SSF54427">
    <property type="entry name" value="NTF2-like"/>
    <property type="match status" value="1"/>
</dbReference>
<dbReference type="AlphaFoldDB" id="A0A7W6JGZ2"/>
<protein>
    <recommendedName>
        <fullName evidence="3">SnoaL-like domain-containing protein</fullName>
    </recommendedName>
</protein>
<gene>
    <name evidence="1" type="ORF">GGR12_002814</name>
</gene>
<keyword evidence="2" id="KW-1185">Reference proteome</keyword>
<dbReference type="EMBL" id="JACIDM010000003">
    <property type="protein sequence ID" value="MBB4083926.1"/>
    <property type="molecule type" value="Genomic_DNA"/>
</dbReference>
<proteinExistence type="predicted"/>
<sequence length="159" mass="17729">MTQPDYDAWFRSYAEAYTRALAGPVEIELIRSFYAETVLALGVDSAFSVANATDTAMNAVMEYLFGFYASIGMHRMDIDHVEVSPLHENHDRIKVFYVGRYTGPDGSPVTIPNEVVYLVQRRAAGPRIFAFIAGDETILFKQHGLIDEDGEPIPRVAGH</sequence>
<accession>A0A7W6JGZ2</accession>
<evidence type="ECO:0000313" key="1">
    <source>
        <dbReference type="EMBL" id="MBB4083926.1"/>
    </source>
</evidence>
<organism evidence="1 2">
    <name type="scientific">Brevundimonas lenta</name>
    <dbReference type="NCBI Taxonomy" id="424796"/>
    <lineage>
        <taxon>Bacteria</taxon>
        <taxon>Pseudomonadati</taxon>
        <taxon>Pseudomonadota</taxon>
        <taxon>Alphaproteobacteria</taxon>
        <taxon>Caulobacterales</taxon>
        <taxon>Caulobacteraceae</taxon>
        <taxon>Brevundimonas</taxon>
    </lineage>
</organism>
<dbReference type="InterPro" id="IPR032710">
    <property type="entry name" value="NTF2-like_dom_sf"/>
</dbReference>
<dbReference type="Proteomes" id="UP000529946">
    <property type="component" value="Unassembled WGS sequence"/>
</dbReference>
<dbReference type="RefSeq" id="WP_183205066.1">
    <property type="nucleotide sequence ID" value="NZ_BAAAER010000003.1"/>
</dbReference>
<comment type="caution">
    <text evidence="1">The sequence shown here is derived from an EMBL/GenBank/DDBJ whole genome shotgun (WGS) entry which is preliminary data.</text>
</comment>
<evidence type="ECO:0008006" key="3">
    <source>
        <dbReference type="Google" id="ProtNLM"/>
    </source>
</evidence>
<reference evidence="1 2" key="1">
    <citation type="submission" date="2020-08" db="EMBL/GenBank/DDBJ databases">
        <title>Genomic Encyclopedia of Type Strains, Phase IV (KMG-IV): sequencing the most valuable type-strain genomes for metagenomic binning, comparative biology and taxonomic classification.</title>
        <authorList>
            <person name="Goeker M."/>
        </authorList>
    </citation>
    <scope>NUCLEOTIDE SEQUENCE [LARGE SCALE GENOMIC DNA]</scope>
    <source>
        <strain evidence="1 2">DSM 23960</strain>
    </source>
</reference>
<evidence type="ECO:0000313" key="2">
    <source>
        <dbReference type="Proteomes" id="UP000529946"/>
    </source>
</evidence>